<dbReference type="AlphaFoldDB" id="F8B686"/>
<dbReference type="eggNOG" id="COG1917">
    <property type="taxonomic scope" value="Bacteria"/>
</dbReference>
<name>F8B686_9ACTN</name>
<reference evidence="2 3" key="1">
    <citation type="submission" date="2011-05" db="EMBL/GenBank/DDBJ databases">
        <title>Complete sequence of chromosome of Frankia symbiont of Datisca glomerata.</title>
        <authorList>
            <consortium name="US DOE Joint Genome Institute"/>
            <person name="Lucas S."/>
            <person name="Han J."/>
            <person name="Lapidus A."/>
            <person name="Cheng J.-F."/>
            <person name="Goodwin L."/>
            <person name="Pitluck S."/>
            <person name="Peters L."/>
            <person name="Mikhailova N."/>
            <person name="Chertkov O."/>
            <person name="Teshima H."/>
            <person name="Han C."/>
            <person name="Tapia R."/>
            <person name="Land M."/>
            <person name="Hauser L."/>
            <person name="Kyrpides N."/>
            <person name="Ivanova N."/>
            <person name="Pagani I."/>
            <person name="Berry A."/>
            <person name="Pawlowski K."/>
            <person name="Persson T."/>
            <person name="Vanden Heuvel B."/>
            <person name="Benson D."/>
            <person name="Woyke T."/>
        </authorList>
    </citation>
    <scope>NUCLEOTIDE SEQUENCE [LARGE SCALE GENOMIC DNA]</scope>
    <source>
        <strain evidence="3">4085684</strain>
    </source>
</reference>
<feature type="domain" description="Cupin type-2" evidence="1">
    <location>
        <begin position="31"/>
        <end position="83"/>
    </location>
</feature>
<dbReference type="Pfam" id="PF07883">
    <property type="entry name" value="Cupin_2"/>
    <property type="match status" value="1"/>
</dbReference>
<evidence type="ECO:0000313" key="3">
    <source>
        <dbReference type="Proteomes" id="UP000001549"/>
    </source>
</evidence>
<accession>F8B686</accession>
<dbReference type="Proteomes" id="UP000001549">
    <property type="component" value="Chromosome"/>
</dbReference>
<dbReference type="KEGG" id="fsy:FsymDg_0513"/>
<dbReference type="STRING" id="656024.FsymDg_0513"/>
<dbReference type="InterPro" id="IPR014710">
    <property type="entry name" value="RmlC-like_jellyroll"/>
</dbReference>
<dbReference type="SUPFAM" id="SSF51182">
    <property type="entry name" value="RmlC-like cupins"/>
    <property type="match status" value="1"/>
</dbReference>
<dbReference type="InterPro" id="IPR011051">
    <property type="entry name" value="RmlC_Cupin_sf"/>
</dbReference>
<evidence type="ECO:0000313" key="2">
    <source>
        <dbReference type="EMBL" id="AEH08056.1"/>
    </source>
</evidence>
<dbReference type="InterPro" id="IPR013096">
    <property type="entry name" value="Cupin_2"/>
</dbReference>
<dbReference type="HOGENOM" id="CLU_134269_4_0_11"/>
<organism evidence="2 3">
    <name type="scientific">Candidatus Protofrankia datiscae</name>
    <dbReference type="NCBI Taxonomy" id="2716812"/>
    <lineage>
        <taxon>Bacteria</taxon>
        <taxon>Bacillati</taxon>
        <taxon>Actinomycetota</taxon>
        <taxon>Actinomycetes</taxon>
        <taxon>Frankiales</taxon>
        <taxon>Frankiaceae</taxon>
        <taxon>Protofrankia</taxon>
    </lineage>
</organism>
<gene>
    <name evidence="2" type="ordered locus">FsymDg_0513</name>
</gene>
<sequence length="108" mass="11547">MHVSVTAGTALPHDVEATLVRQGLRPYRWSAGPGEIFDEHTHAQHKVLFCVNGKIIFRVGGTDWPMRPGDRLDLPANTRHEAIAGPAGATCVEAFLPATGPQPGDVSV</sequence>
<dbReference type="Gene3D" id="2.60.120.10">
    <property type="entry name" value="Jelly Rolls"/>
    <property type="match status" value="1"/>
</dbReference>
<proteinExistence type="predicted"/>
<evidence type="ECO:0000259" key="1">
    <source>
        <dbReference type="Pfam" id="PF07883"/>
    </source>
</evidence>
<dbReference type="EMBL" id="CP002801">
    <property type="protein sequence ID" value="AEH08056.1"/>
    <property type="molecule type" value="Genomic_DNA"/>
</dbReference>
<protein>
    <submittedName>
        <fullName evidence="2">Cupin 2 conserved barrel domain protein</fullName>
    </submittedName>
</protein>
<keyword evidence="3" id="KW-1185">Reference proteome</keyword>
<dbReference type="RefSeq" id="WP_013872044.1">
    <property type="nucleotide sequence ID" value="NC_015656.1"/>
</dbReference>